<keyword evidence="1" id="KW-0805">Transcription regulation</keyword>
<dbReference type="RefSeq" id="WP_204036043.1">
    <property type="nucleotide sequence ID" value="NZ_BOPC01000050.1"/>
</dbReference>
<dbReference type="InterPro" id="IPR011711">
    <property type="entry name" value="GntR_C"/>
</dbReference>
<dbReference type="PANTHER" id="PTHR43537">
    <property type="entry name" value="TRANSCRIPTIONAL REGULATOR, GNTR FAMILY"/>
    <property type="match status" value="1"/>
</dbReference>
<keyword evidence="2" id="KW-0238">DNA-binding</keyword>
<dbReference type="PROSITE" id="PS50949">
    <property type="entry name" value="HTH_GNTR"/>
    <property type="match status" value="1"/>
</dbReference>
<dbReference type="Gene3D" id="1.20.120.530">
    <property type="entry name" value="GntR ligand-binding domain-like"/>
    <property type="match status" value="1"/>
</dbReference>
<evidence type="ECO:0000256" key="2">
    <source>
        <dbReference type="ARBA" id="ARBA00023125"/>
    </source>
</evidence>
<evidence type="ECO:0000313" key="6">
    <source>
        <dbReference type="Proteomes" id="UP000653076"/>
    </source>
</evidence>
<protein>
    <submittedName>
        <fullName evidence="5">GntR family transcriptional regulator</fullName>
    </submittedName>
</protein>
<dbReference type="Gene3D" id="1.10.10.10">
    <property type="entry name" value="Winged helix-like DNA-binding domain superfamily/Winged helix DNA-binding domain"/>
    <property type="match status" value="1"/>
</dbReference>
<dbReference type="Pfam" id="PF00392">
    <property type="entry name" value="GntR"/>
    <property type="match status" value="1"/>
</dbReference>
<gene>
    <name evidence="5" type="ORF">Vqi01_36980</name>
</gene>
<dbReference type="SMART" id="SM00895">
    <property type="entry name" value="FCD"/>
    <property type="match status" value="1"/>
</dbReference>
<organism evidence="5 6">
    <name type="scientific">Micromonospora qiuiae</name>
    <dbReference type="NCBI Taxonomy" id="502268"/>
    <lineage>
        <taxon>Bacteria</taxon>
        <taxon>Bacillati</taxon>
        <taxon>Actinomycetota</taxon>
        <taxon>Actinomycetes</taxon>
        <taxon>Micromonosporales</taxon>
        <taxon>Micromonosporaceae</taxon>
        <taxon>Micromonospora</taxon>
    </lineage>
</organism>
<dbReference type="InterPro" id="IPR036390">
    <property type="entry name" value="WH_DNA-bd_sf"/>
</dbReference>
<dbReference type="InterPro" id="IPR000524">
    <property type="entry name" value="Tscrpt_reg_HTH_GntR"/>
</dbReference>
<comment type="caution">
    <text evidence="5">The sequence shown here is derived from an EMBL/GenBank/DDBJ whole genome shotgun (WGS) entry which is preliminary data.</text>
</comment>
<reference evidence="5 6" key="1">
    <citation type="submission" date="2021-01" db="EMBL/GenBank/DDBJ databases">
        <title>Whole genome shotgun sequence of Verrucosispora qiuiae NBRC 106684.</title>
        <authorList>
            <person name="Komaki H."/>
            <person name="Tamura T."/>
        </authorList>
    </citation>
    <scope>NUCLEOTIDE SEQUENCE [LARGE SCALE GENOMIC DNA]</scope>
    <source>
        <strain evidence="5 6">NBRC 106684</strain>
    </source>
</reference>
<keyword evidence="6" id="KW-1185">Reference proteome</keyword>
<dbReference type="PANTHER" id="PTHR43537:SF24">
    <property type="entry name" value="GLUCONATE OPERON TRANSCRIPTIONAL REPRESSOR"/>
    <property type="match status" value="1"/>
</dbReference>
<dbReference type="SUPFAM" id="SSF46785">
    <property type="entry name" value="Winged helix' DNA-binding domain"/>
    <property type="match status" value="1"/>
</dbReference>
<dbReference type="InterPro" id="IPR036388">
    <property type="entry name" value="WH-like_DNA-bd_sf"/>
</dbReference>
<dbReference type="Pfam" id="PF07729">
    <property type="entry name" value="FCD"/>
    <property type="match status" value="1"/>
</dbReference>
<sequence>MNRQPRSVRRPQTAQEVALVELRELILTGGVRPGEQLIQDAIANQLAISRVPVREALKILEGEGLVTYSPHHGYIVTKLTREEILEVYRIRDLLEDEAAAKAVGRLTEDDFAAMAQANEQLSEAYASGNLTDILWANREFHYILFRRGGTERLSKLIRIVWDSIEPYRSRYFADTEHHARQTAEHLAIMEAARAGDVEQVLALSRAHRHQALAAIQELLADESG</sequence>
<dbReference type="SMART" id="SM00345">
    <property type="entry name" value="HTH_GNTR"/>
    <property type="match status" value="1"/>
</dbReference>
<dbReference type="InterPro" id="IPR008920">
    <property type="entry name" value="TF_FadR/GntR_C"/>
</dbReference>
<feature type="domain" description="HTH gntR-type" evidence="4">
    <location>
        <begin position="12"/>
        <end position="79"/>
    </location>
</feature>
<evidence type="ECO:0000256" key="3">
    <source>
        <dbReference type="ARBA" id="ARBA00023163"/>
    </source>
</evidence>
<dbReference type="EMBL" id="BOPC01000050">
    <property type="protein sequence ID" value="GIJ28536.1"/>
    <property type="molecule type" value="Genomic_DNA"/>
</dbReference>
<dbReference type="SUPFAM" id="SSF48008">
    <property type="entry name" value="GntR ligand-binding domain-like"/>
    <property type="match status" value="1"/>
</dbReference>
<evidence type="ECO:0000256" key="1">
    <source>
        <dbReference type="ARBA" id="ARBA00023015"/>
    </source>
</evidence>
<keyword evidence="3" id="KW-0804">Transcription</keyword>
<proteinExistence type="predicted"/>
<name>A0ABQ4JEW1_9ACTN</name>
<accession>A0ABQ4JEW1</accession>
<dbReference type="Proteomes" id="UP000653076">
    <property type="component" value="Unassembled WGS sequence"/>
</dbReference>
<evidence type="ECO:0000313" key="5">
    <source>
        <dbReference type="EMBL" id="GIJ28536.1"/>
    </source>
</evidence>
<evidence type="ECO:0000259" key="4">
    <source>
        <dbReference type="PROSITE" id="PS50949"/>
    </source>
</evidence>